<proteinExistence type="predicted"/>
<feature type="compositionally biased region" description="Polar residues" evidence="1">
    <location>
        <begin position="56"/>
        <end position="72"/>
    </location>
</feature>
<accession>R0LB89</accession>
<name>R0LB89_ANAPL</name>
<dbReference type="AlphaFoldDB" id="R0LB89"/>
<sequence>MGSMFGSLTKALNPQQIDSPKVFQSVCCASTLLDRCACQQQKEMEREEWRKKGNEKNASYTYGDTDSGSTCQRIPPTEKQSFLVAGEVKNEKPSSPKLSSNSRSALPLESTKQPRELSGERALTRVKASCRCQENSEGDLEELHATLHIVIY</sequence>
<protein>
    <submittedName>
        <fullName evidence="2">Uncharacterized protein</fullName>
    </submittedName>
</protein>
<evidence type="ECO:0000313" key="2">
    <source>
        <dbReference type="EMBL" id="EOB02914.1"/>
    </source>
</evidence>
<dbReference type="EMBL" id="KB742912">
    <property type="protein sequence ID" value="EOB02914.1"/>
    <property type="molecule type" value="Genomic_DNA"/>
</dbReference>
<gene>
    <name evidence="2" type="ORF">Anapl_08667</name>
</gene>
<reference evidence="3" key="1">
    <citation type="journal article" date="2013" name="Nat. Genet.">
        <title>The duck genome and transcriptome provide insight into an avian influenza virus reservoir species.</title>
        <authorList>
            <person name="Huang Y."/>
            <person name="Li Y."/>
            <person name="Burt D.W."/>
            <person name="Chen H."/>
            <person name="Zhang Y."/>
            <person name="Qian W."/>
            <person name="Kim H."/>
            <person name="Gan S."/>
            <person name="Zhao Y."/>
            <person name="Li J."/>
            <person name="Yi K."/>
            <person name="Feng H."/>
            <person name="Zhu P."/>
            <person name="Li B."/>
            <person name="Liu Q."/>
            <person name="Fairley S."/>
            <person name="Magor K.E."/>
            <person name="Du Z."/>
            <person name="Hu X."/>
            <person name="Goodman L."/>
            <person name="Tafer H."/>
            <person name="Vignal A."/>
            <person name="Lee T."/>
            <person name="Kim K.W."/>
            <person name="Sheng Z."/>
            <person name="An Y."/>
            <person name="Searle S."/>
            <person name="Herrero J."/>
            <person name="Groenen M.A."/>
            <person name="Crooijmans R.P."/>
            <person name="Faraut T."/>
            <person name="Cai Q."/>
            <person name="Webster R.G."/>
            <person name="Aldridge J.R."/>
            <person name="Warren W.C."/>
            <person name="Bartschat S."/>
            <person name="Kehr S."/>
            <person name="Marz M."/>
            <person name="Stadler P.F."/>
            <person name="Smith J."/>
            <person name="Kraus R.H."/>
            <person name="Zhao Y."/>
            <person name="Ren L."/>
            <person name="Fei J."/>
            <person name="Morisson M."/>
            <person name="Kaiser P."/>
            <person name="Griffin D.K."/>
            <person name="Rao M."/>
            <person name="Pitel F."/>
            <person name="Wang J."/>
            <person name="Li N."/>
        </authorList>
    </citation>
    <scope>NUCLEOTIDE SEQUENCE [LARGE SCALE GENOMIC DNA]</scope>
</reference>
<evidence type="ECO:0000313" key="3">
    <source>
        <dbReference type="Proteomes" id="UP000296049"/>
    </source>
</evidence>
<organism evidence="2 3">
    <name type="scientific">Anas platyrhynchos</name>
    <name type="common">Mallard</name>
    <name type="synonym">Anas boschas</name>
    <dbReference type="NCBI Taxonomy" id="8839"/>
    <lineage>
        <taxon>Eukaryota</taxon>
        <taxon>Metazoa</taxon>
        <taxon>Chordata</taxon>
        <taxon>Craniata</taxon>
        <taxon>Vertebrata</taxon>
        <taxon>Euteleostomi</taxon>
        <taxon>Archelosauria</taxon>
        <taxon>Archosauria</taxon>
        <taxon>Dinosauria</taxon>
        <taxon>Saurischia</taxon>
        <taxon>Theropoda</taxon>
        <taxon>Coelurosauria</taxon>
        <taxon>Aves</taxon>
        <taxon>Neognathae</taxon>
        <taxon>Galloanserae</taxon>
        <taxon>Anseriformes</taxon>
        <taxon>Anatidae</taxon>
        <taxon>Anatinae</taxon>
        <taxon>Anas</taxon>
    </lineage>
</organism>
<dbReference type="Proteomes" id="UP000296049">
    <property type="component" value="Unassembled WGS sequence"/>
</dbReference>
<evidence type="ECO:0000256" key="1">
    <source>
        <dbReference type="SAM" id="MobiDB-lite"/>
    </source>
</evidence>
<feature type="compositionally biased region" description="Basic and acidic residues" evidence="1">
    <location>
        <begin position="44"/>
        <end position="55"/>
    </location>
</feature>
<feature type="region of interest" description="Disordered" evidence="1">
    <location>
        <begin position="44"/>
        <end position="120"/>
    </location>
</feature>
<feature type="compositionally biased region" description="Low complexity" evidence="1">
    <location>
        <begin position="95"/>
        <end position="104"/>
    </location>
</feature>
<keyword evidence="3" id="KW-1185">Reference proteome</keyword>